<dbReference type="AlphaFoldDB" id="A0A4V3D8T7"/>
<organism evidence="1 2">
    <name type="scientific">Actinorugispora endophytica</name>
    <dbReference type="NCBI Taxonomy" id="1605990"/>
    <lineage>
        <taxon>Bacteria</taxon>
        <taxon>Bacillati</taxon>
        <taxon>Actinomycetota</taxon>
        <taxon>Actinomycetes</taxon>
        <taxon>Streptosporangiales</taxon>
        <taxon>Nocardiopsidaceae</taxon>
        <taxon>Actinorugispora</taxon>
    </lineage>
</organism>
<proteinExistence type="predicted"/>
<dbReference type="EMBL" id="SNYN01000005">
    <property type="protein sequence ID" value="TDQ52991.1"/>
    <property type="molecule type" value="Genomic_DNA"/>
</dbReference>
<dbReference type="Proteomes" id="UP000295281">
    <property type="component" value="Unassembled WGS sequence"/>
</dbReference>
<evidence type="ECO:0000313" key="1">
    <source>
        <dbReference type="EMBL" id="TDQ52991.1"/>
    </source>
</evidence>
<comment type="caution">
    <text evidence="1">The sequence shown here is derived from an EMBL/GenBank/DDBJ whole genome shotgun (WGS) entry which is preliminary data.</text>
</comment>
<accession>A0A4V3D8T7</accession>
<reference evidence="1 2" key="1">
    <citation type="submission" date="2019-03" db="EMBL/GenBank/DDBJ databases">
        <title>Genomic Encyclopedia of Type Strains, Phase IV (KMG-IV): sequencing the most valuable type-strain genomes for metagenomic binning, comparative biology and taxonomic classification.</title>
        <authorList>
            <person name="Goeker M."/>
        </authorList>
    </citation>
    <scope>NUCLEOTIDE SEQUENCE [LARGE SCALE GENOMIC DNA]</scope>
    <source>
        <strain evidence="1 2">DSM 46770</strain>
    </source>
</reference>
<name>A0A4V3D8T7_9ACTN</name>
<sequence length="46" mass="4849">MTDDPSVARVLGEDVASLWPLLKPGTGNGPAVREELVAVYARRAAV</sequence>
<gene>
    <name evidence="1" type="ORF">EV190_105108</name>
</gene>
<evidence type="ECO:0000313" key="2">
    <source>
        <dbReference type="Proteomes" id="UP000295281"/>
    </source>
</evidence>
<protein>
    <submittedName>
        <fullName evidence="1">Uncharacterized protein</fullName>
    </submittedName>
</protein>
<keyword evidence="2" id="KW-1185">Reference proteome</keyword>
<dbReference type="RefSeq" id="WP_208113124.1">
    <property type="nucleotide sequence ID" value="NZ_SNYN01000005.1"/>
</dbReference>